<evidence type="ECO:0000259" key="24">
    <source>
        <dbReference type="PROSITE" id="PS51908"/>
    </source>
</evidence>
<keyword evidence="12 20" id="KW-0862">Zinc</keyword>
<proteinExistence type="inferred from homology"/>
<evidence type="ECO:0000256" key="8">
    <source>
        <dbReference type="ARBA" id="ARBA00022723"/>
    </source>
</evidence>
<comment type="pathway">
    <text evidence="3 20">Protein modification; protein ubiquitination.</text>
</comment>
<comment type="caution">
    <text evidence="25">The sequence shown here is derived from an EMBL/GenBank/DDBJ whole genome shotgun (WGS) entry which is preliminary data.</text>
</comment>
<sequence>MPEPYDFADSTDWLPTPLAALAPLESSLRCQVCKDFFTTPMMTSCSHTFCSLCIRRYLSQEGRCPACREADQEVKLRRNWVLEDLVANFTASRKGLLEFARNAAVKLEEDNPAEAQRPKKRRKVEGHRPDGVERRSTRSQSKRTASGASQHSVPSTPEVIEDSEEGSVYEDVESKSPRFNGTHELKDGLVECPCCHRRMKENLINSHLDKCIMGDSHTPVDDTSSPAPHIAPPGTIAYMQKRPSKQNDRLPFINYSLLNDNALRKKLRDLGIPNHGSKELMRRRHTEWVNLWNANCDSTNPVSKRQLLQELKVWEDTLGRQGDKAGSTGFMAKDFDRDHYVRNQKSNFDDLIKQARLKKSTASETPAPTAEEEEEKPTPPPREDAVPTRQPRAPDLSQLEDGPSKPKQHSDADGTTTLASRSQPSALHGELSSAPDQQSRPNPPSPVPKDVPLSTTAASSAASGSFHRSASRRRPTWQEFAEANPGAPYSAYYGF</sequence>
<evidence type="ECO:0000256" key="19">
    <source>
        <dbReference type="PROSITE-ProRule" id="PRU01256"/>
    </source>
</evidence>
<dbReference type="Gene3D" id="3.30.160.60">
    <property type="entry name" value="Classic Zinc Finger"/>
    <property type="match status" value="1"/>
</dbReference>
<comment type="subunit">
    <text evidence="17 20">Interacts with E2 UBC2, forming a complex with ubiquitin ligase activity.</text>
</comment>
<dbReference type="Gene3D" id="3.30.40.10">
    <property type="entry name" value="Zinc/RING finger domain, C3HC4 (zinc finger)"/>
    <property type="match status" value="1"/>
</dbReference>
<dbReference type="GO" id="GO:0006281">
    <property type="term" value="P:DNA repair"/>
    <property type="evidence" value="ECO:0007669"/>
    <property type="project" value="UniProtKB-KW"/>
</dbReference>
<evidence type="ECO:0000256" key="10">
    <source>
        <dbReference type="ARBA" id="ARBA00022771"/>
    </source>
</evidence>
<dbReference type="Pfam" id="PF13923">
    <property type="entry name" value="zf-C3HC4_2"/>
    <property type="match status" value="1"/>
</dbReference>
<feature type="region of interest" description="Disordered" evidence="21">
    <location>
        <begin position="358"/>
        <end position="495"/>
    </location>
</feature>
<evidence type="ECO:0000256" key="3">
    <source>
        <dbReference type="ARBA" id="ARBA00004906"/>
    </source>
</evidence>
<evidence type="ECO:0000256" key="17">
    <source>
        <dbReference type="ARBA" id="ARBA00066140"/>
    </source>
</evidence>
<dbReference type="GO" id="GO:0008270">
    <property type="term" value="F:zinc ion binding"/>
    <property type="evidence" value="ECO:0007669"/>
    <property type="project" value="UniProtKB-KW"/>
</dbReference>
<evidence type="ECO:0000313" key="26">
    <source>
        <dbReference type="Proteomes" id="UP000019484"/>
    </source>
</evidence>
<keyword evidence="7 20" id="KW-0808">Transferase</keyword>
<dbReference type="STRING" id="1182541.W9XPK1"/>
<evidence type="ECO:0000256" key="2">
    <source>
        <dbReference type="ARBA" id="ARBA00004123"/>
    </source>
</evidence>
<evidence type="ECO:0000256" key="20">
    <source>
        <dbReference type="RuleBase" id="RU368093"/>
    </source>
</evidence>
<dbReference type="SMART" id="SM00184">
    <property type="entry name" value="RING"/>
    <property type="match status" value="1"/>
</dbReference>
<comment type="function">
    <text evidence="16 20">E3 RING-finger protein, member of the UBC2/RAD6 epistasis group. Associates to the E2 ubiquitin conjugating enzyme UBC2/RAD6 to form the UBC2-RAD18 ubiquitin ligase complex involved in postreplicative repair (PRR) of damaged DNA.</text>
</comment>
<organism evidence="25 26">
    <name type="scientific">Capronia coronata CBS 617.96</name>
    <dbReference type="NCBI Taxonomy" id="1182541"/>
    <lineage>
        <taxon>Eukaryota</taxon>
        <taxon>Fungi</taxon>
        <taxon>Dikarya</taxon>
        <taxon>Ascomycota</taxon>
        <taxon>Pezizomycotina</taxon>
        <taxon>Eurotiomycetes</taxon>
        <taxon>Chaetothyriomycetidae</taxon>
        <taxon>Chaetothyriales</taxon>
        <taxon>Herpotrichiellaceae</taxon>
        <taxon>Capronia</taxon>
    </lineage>
</organism>
<evidence type="ECO:0000259" key="23">
    <source>
        <dbReference type="PROSITE" id="PS50800"/>
    </source>
</evidence>
<dbReference type="InterPro" id="IPR001841">
    <property type="entry name" value="Znf_RING"/>
</dbReference>
<feature type="region of interest" description="Disordered" evidence="21">
    <location>
        <begin position="109"/>
        <end position="183"/>
    </location>
</feature>
<dbReference type="InterPro" id="IPR006642">
    <property type="entry name" value="Rad18_UBZ4"/>
</dbReference>
<dbReference type="GO" id="GO:0061630">
    <property type="term" value="F:ubiquitin protein ligase activity"/>
    <property type="evidence" value="ECO:0007669"/>
    <property type="project" value="UniProtKB-UniRule"/>
</dbReference>
<evidence type="ECO:0000256" key="18">
    <source>
        <dbReference type="PROSITE-ProRule" id="PRU00175"/>
    </source>
</evidence>
<feature type="compositionally biased region" description="Basic and acidic residues" evidence="21">
    <location>
        <begin position="172"/>
        <end position="183"/>
    </location>
</feature>
<dbReference type="RefSeq" id="XP_007728324.1">
    <property type="nucleotide sequence ID" value="XM_007730134.1"/>
</dbReference>
<keyword evidence="10 18" id="KW-0863">Zinc-finger</keyword>
<dbReference type="InterPro" id="IPR039577">
    <property type="entry name" value="Rad18"/>
</dbReference>
<feature type="compositionally biased region" description="Basic and acidic residues" evidence="21">
    <location>
        <begin position="402"/>
        <end position="412"/>
    </location>
</feature>
<feature type="compositionally biased region" description="Polar residues" evidence="21">
    <location>
        <begin position="413"/>
        <end position="425"/>
    </location>
</feature>
<dbReference type="FunFam" id="3.30.40.10:FF:000172">
    <property type="entry name" value="E3 ubiquitin-protein ligase RAD18"/>
    <property type="match status" value="1"/>
</dbReference>
<evidence type="ECO:0000256" key="4">
    <source>
        <dbReference type="ARBA" id="ARBA00009506"/>
    </source>
</evidence>
<dbReference type="PROSITE" id="PS00518">
    <property type="entry name" value="ZF_RING_1"/>
    <property type="match status" value="1"/>
</dbReference>
<evidence type="ECO:0000256" key="14">
    <source>
        <dbReference type="ARBA" id="ARBA00023204"/>
    </source>
</evidence>
<dbReference type="PANTHER" id="PTHR14134">
    <property type="entry name" value="E3 UBIQUITIN-PROTEIN LIGASE RAD18"/>
    <property type="match status" value="1"/>
</dbReference>
<dbReference type="PROSITE" id="PS50800">
    <property type="entry name" value="SAP"/>
    <property type="match status" value="1"/>
</dbReference>
<dbReference type="SMART" id="SM00513">
    <property type="entry name" value="SAP"/>
    <property type="match status" value="1"/>
</dbReference>
<dbReference type="GeneID" id="19164123"/>
<keyword evidence="8 20" id="KW-0479">Metal-binding</keyword>
<feature type="domain" description="SAP" evidence="23">
    <location>
        <begin position="255"/>
        <end position="289"/>
    </location>
</feature>
<keyword evidence="15 20" id="KW-0539">Nucleus</keyword>
<feature type="compositionally biased region" description="Low complexity" evidence="21">
    <location>
        <begin position="450"/>
        <end position="468"/>
    </location>
</feature>
<dbReference type="eggNOG" id="KOG0287">
    <property type="taxonomic scope" value="Eukaryota"/>
</dbReference>
<dbReference type="EC" id="2.3.2.27" evidence="5 20"/>
<reference evidence="25 26" key="1">
    <citation type="submission" date="2013-03" db="EMBL/GenBank/DDBJ databases">
        <title>The Genome Sequence of Capronia coronata CBS 617.96.</title>
        <authorList>
            <consortium name="The Broad Institute Genomics Platform"/>
            <person name="Cuomo C."/>
            <person name="de Hoog S."/>
            <person name="Gorbushina A."/>
            <person name="Walker B."/>
            <person name="Young S.K."/>
            <person name="Zeng Q."/>
            <person name="Gargeya S."/>
            <person name="Fitzgerald M."/>
            <person name="Haas B."/>
            <person name="Abouelleil A."/>
            <person name="Allen A.W."/>
            <person name="Alvarado L."/>
            <person name="Arachchi H.M."/>
            <person name="Berlin A.M."/>
            <person name="Chapman S.B."/>
            <person name="Gainer-Dewar J."/>
            <person name="Goldberg J."/>
            <person name="Griggs A."/>
            <person name="Gujja S."/>
            <person name="Hansen M."/>
            <person name="Howarth C."/>
            <person name="Imamovic A."/>
            <person name="Ireland A."/>
            <person name="Larimer J."/>
            <person name="McCowan C."/>
            <person name="Murphy C."/>
            <person name="Pearson M."/>
            <person name="Poon T.W."/>
            <person name="Priest M."/>
            <person name="Roberts A."/>
            <person name="Saif S."/>
            <person name="Shea T."/>
            <person name="Sisk P."/>
            <person name="Sykes S."/>
            <person name="Wortman J."/>
            <person name="Nusbaum C."/>
            <person name="Birren B."/>
        </authorList>
    </citation>
    <scope>NUCLEOTIDE SEQUENCE [LARGE SCALE GENOMIC DNA]</scope>
    <source>
        <strain evidence="25 26">CBS 617.96</strain>
    </source>
</reference>
<dbReference type="InterPro" id="IPR004580">
    <property type="entry name" value="Rad18_fungi"/>
</dbReference>
<dbReference type="GO" id="GO:0006301">
    <property type="term" value="P:DNA damage tolerance"/>
    <property type="evidence" value="ECO:0007669"/>
    <property type="project" value="InterPro"/>
</dbReference>
<evidence type="ECO:0000256" key="15">
    <source>
        <dbReference type="ARBA" id="ARBA00023242"/>
    </source>
</evidence>
<dbReference type="GO" id="GO:0097505">
    <property type="term" value="C:Rad6-Rad18 complex"/>
    <property type="evidence" value="ECO:0007669"/>
    <property type="project" value="TreeGrafter"/>
</dbReference>
<keyword evidence="9 19" id="KW-0227">DNA damage</keyword>
<keyword evidence="14 19" id="KW-0234">DNA repair</keyword>
<evidence type="ECO:0000256" key="11">
    <source>
        <dbReference type="ARBA" id="ARBA00022786"/>
    </source>
</evidence>
<keyword evidence="26" id="KW-1185">Reference proteome</keyword>
<feature type="compositionally biased region" description="Basic and acidic residues" evidence="21">
    <location>
        <begin position="126"/>
        <end position="136"/>
    </location>
</feature>
<comment type="catalytic activity">
    <reaction evidence="1 20">
        <text>S-ubiquitinyl-[E2 ubiquitin-conjugating enzyme]-L-cysteine + [acceptor protein]-L-lysine = [E2 ubiquitin-conjugating enzyme]-L-cysteine + N(6)-ubiquitinyl-[acceptor protein]-L-lysine.</text>
        <dbReference type="EC" id="2.3.2.27"/>
    </reaction>
</comment>
<keyword evidence="13 20" id="KW-0238">DNA-binding</keyword>
<evidence type="ECO:0000256" key="1">
    <source>
        <dbReference type="ARBA" id="ARBA00000900"/>
    </source>
</evidence>
<dbReference type="AlphaFoldDB" id="W9XPK1"/>
<dbReference type="PANTHER" id="PTHR14134:SF2">
    <property type="entry name" value="E3 UBIQUITIN-PROTEIN LIGASE RAD18"/>
    <property type="match status" value="1"/>
</dbReference>
<keyword evidence="11 20" id="KW-0833">Ubl conjugation pathway</keyword>
<dbReference type="PROSITE" id="PS50089">
    <property type="entry name" value="ZF_RING_2"/>
    <property type="match status" value="1"/>
</dbReference>
<dbReference type="EMBL" id="AMWN01000011">
    <property type="protein sequence ID" value="EXJ78876.1"/>
    <property type="molecule type" value="Genomic_DNA"/>
</dbReference>
<evidence type="ECO:0000256" key="13">
    <source>
        <dbReference type="ARBA" id="ARBA00023125"/>
    </source>
</evidence>
<dbReference type="InterPro" id="IPR003034">
    <property type="entry name" value="SAP_dom"/>
</dbReference>
<dbReference type="HOGENOM" id="CLU_028491_1_0_1"/>
<dbReference type="OrthoDB" id="9049620at2759"/>
<evidence type="ECO:0000256" key="6">
    <source>
        <dbReference type="ARBA" id="ARBA00015551"/>
    </source>
</evidence>
<evidence type="ECO:0000313" key="25">
    <source>
        <dbReference type="EMBL" id="EXJ78876.1"/>
    </source>
</evidence>
<feature type="domain" description="UBZ4-type" evidence="24">
    <location>
        <begin position="189"/>
        <end position="216"/>
    </location>
</feature>
<dbReference type="InterPro" id="IPR013083">
    <property type="entry name" value="Znf_RING/FYVE/PHD"/>
</dbReference>
<dbReference type="PROSITE" id="PS51908">
    <property type="entry name" value="ZF_UBZ4"/>
    <property type="match status" value="1"/>
</dbReference>
<dbReference type="Proteomes" id="UP000019484">
    <property type="component" value="Unassembled WGS sequence"/>
</dbReference>
<name>W9XPK1_9EURO</name>
<dbReference type="InterPro" id="IPR017907">
    <property type="entry name" value="Znf_RING_CS"/>
</dbReference>
<dbReference type="CDD" id="cd16529">
    <property type="entry name" value="RING-HC_RAD18"/>
    <property type="match status" value="1"/>
</dbReference>
<dbReference type="UniPathway" id="UPA00143"/>
<evidence type="ECO:0000256" key="5">
    <source>
        <dbReference type="ARBA" id="ARBA00012483"/>
    </source>
</evidence>
<dbReference type="GO" id="GO:0005634">
    <property type="term" value="C:nucleus"/>
    <property type="evidence" value="ECO:0007669"/>
    <property type="project" value="UniProtKB-SubCell"/>
</dbReference>
<comment type="subcellular location">
    <subcellularLocation>
        <location evidence="2 20">Nucleus</location>
    </subcellularLocation>
</comment>
<evidence type="ECO:0000256" key="7">
    <source>
        <dbReference type="ARBA" id="ARBA00022679"/>
    </source>
</evidence>
<feature type="compositionally biased region" description="Acidic residues" evidence="21">
    <location>
        <begin position="159"/>
        <end position="171"/>
    </location>
</feature>
<evidence type="ECO:0000256" key="21">
    <source>
        <dbReference type="SAM" id="MobiDB-lite"/>
    </source>
</evidence>
<evidence type="ECO:0000256" key="9">
    <source>
        <dbReference type="ARBA" id="ARBA00022763"/>
    </source>
</evidence>
<evidence type="ECO:0000256" key="16">
    <source>
        <dbReference type="ARBA" id="ARBA00054102"/>
    </source>
</evidence>
<gene>
    <name evidence="25" type="ORF">A1O1_09278</name>
</gene>
<dbReference type="SMART" id="SM00734">
    <property type="entry name" value="ZnF_Rad18"/>
    <property type="match status" value="1"/>
</dbReference>
<dbReference type="SUPFAM" id="SSF57850">
    <property type="entry name" value="RING/U-box"/>
    <property type="match status" value="1"/>
</dbReference>
<feature type="compositionally biased region" description="Low complexity" evidence="21">
    <location>
        <begin position="360"/>
        <end position="369"/>
    </location>
</feature>
<dbReference type="NCBIfam" id="TIGR00599">
    <property type="entry name" value="rad18"/>
    <property type="match status" value="1"/>
</dbReference>
<accession>W9XPK1</accession>
<comment type="similarity">
    <text evidence="4 20">Belongs to the RAD18 family.</text>
</comment>
<dbReference type="GO" id="GO:0003697">
    <property type="term" value="F:single-stranded DNA binding"/>
    <property type="evidence" value="ECO:0007669"/>
    <property type="project" value="UniProtKB-UniRule"/>
</dbReference>
<feature type="compositionally biased region" description="Polar residues" evidence="21">
    <location>
        <begin position="138"/>
        <end position="155"/>
    </location>
</feature>
<dbReference type="GO" id="GO:0006513">
    <property type="term" value="P:protein monoubiquitination"/>
    <property type="evidence" value="ECO:0007669"/>
    <property type="project" value="InterPro"/>
</dbReference>
<evidence type="ECO:0000259" key="22">
    <source>
        <dbReference type="PROSITE" id="PS50089"/>
    </source>
</evidence>
<feature type="domain" description="RING-type" evidence="22">
    <location>
        <begin position="30"/>
        <end position="68"/>
    </location>
</feature>
<evidence type="ECO:0000256" key="12">
    <source>
        <dbReference type="ARBA" id="ARBA00022833"/>
    </source>
</evidence>
<protein>
    <recommendedName>
        <fullName evidence="6 20">Postreplication repair E3 ubiquitin-protein ligase RAD18</fullName>
        <ecNumber evidence="5 20">2.3.2.27</ecNumber>
    </recommendedName>
    <alternativeName>
        <fullName evidence="20">RING-type E3 ubiquitin transferase RAD18</fullName>
    </alternativeName>
</protein>